<protein>
    <submittedName>
        <fullName evidence="1">Uncharacterized protein</fullName>
    </submittedName>
</protein>
<dbReference type="EMBL" id="JABBWK010000082">
    <property type="protein sequence ID" value="KAG1894302.1"/>
    <property type="molecule type" value="Genomic_DNA"/>
</dbReference>
<dbReference type="Proteomes" id="UP001195769">
    <property type="component" value="Unassembled WGS sequence"/>
</dbReference>
<comment type="caution">
    <text evidence="1">The sequence shown here is derived from an EMBL/GenBank/DDBJ whole genome shotgun (WGS) entry which is preliminary data.</text>
</comment>
<dbReference type="RefSeq" id="XP_041219878.1">
    <property type="nucleotide sequence ID" value="XM_041375838.1"/>
</dbReference>
<evidence type="ECO:0000313" key="2">
    <source>
        <dbReference type="Proteomes" id="UP001195769"/>
    </source>
</evidence>
<name>A0AAD4DUV6_9AGAM</name>
<sequence>MERTIGNLGQEIRQPSRPYANLSQEGVRRCKVNTLLSIIPDLDEPAKGLPEGSVDLGDGYALLRKRDRYMFSPAGAATQAMCDFIGDGQELPHIKQMLKSLDQTRMSRNVKLKYDGQIRFGEVLYFTRLSVEADPDDDRHWRFADVAIICLYSHPDEDLLRLSSQTVVSCSRLEDIYIVDVKQILSVVAMIPHTPTLPSGFTEARFFMMEKPGLDISPLSGNAANVNHLDDNDNAPDVE</sequence>
<keyword evidence="2" id="KW-1185">Reference proteome</keyword>
<proteinExistence type="predicted"/>
<dbReference type="AlphaFoldDB" id="A0AAD4DUV6"/>
<organism evidence="1 2">
    <name type="scientific">Suillus fuscotomentosus</name>
    <dbReference type="NCBI Taxonomy" id="1912939"/>
    <lineage>
        <taxon>Eukaryota</taxon>
        <taxon>Fungi</taxon>
        <taxon>Dikarya</taxon>
        <taxon>Basidiomycota</taxon>
        <taxon>Agaricomycotina</taxon>
        <taxon>Agaricomycetes</taxon>
        <taxon>Agaricomycetidae</taxon>
        <taxon>Boletales</taxon>
        <taxon>Suillineae</taxon>
        <taxon>Suillaceae</taxon>
        <taxon>Suillus</taxon>
    </lineage>
</organism>
<dbReference type="GeneID" id="64670136"/>
<gene>
    <name evidence="1" type="ORF">F5891DRAFT_961783</name>
</gene>
<reference evidence="1" key="1">
    <citation type="journal article" date="2020" name="New Phytol.">
        <title>Comparative genomics reveals dynamic genome evolution in host specialist ectomycorrhizal fungi.</title>
        <authorList>
            <person name="Lofgren L.A."/>
            <person name="Nguyen N.H."/>
            <person name="Vilgalys R."/>
            <person name="Ruytinx J."/>
            <person name="Liao H.L."/>
            <person name="Branco S."/>
            <person name="Kuo A."/>
            <person name="LaButti K."/>
            <person name="Lipzen A."/>
            <person name="Andreopoulos W."/>
            <person name="Pangilinan J."/>
            <person name="Riley R."/>
            <person name="Hundley H."/>
            <person name="Na H."/>
            <person name="Barry K."/>
            <person name="Grigoriev I.V."/>
            <person name="Stajich J.E."/>
            <person name="Kennedy P.G."/>
        </authorList>
    </citation>
    <scope>NUCLEOTIDE SEQUENCE</scope>
    <source>
        <strain evidence="1">FC203</strain>
    </source>
</reference>
<accession>A0AAD4DUV6</accession>
<evidence type="ECO:0000313" key="1">
    <source>
        <dbReference type="EMBL" id="KAG1894302.1"/>
    </source>
</evidence>